<evidence type="ECO:0000313" key="1">
    <source>
        <dbReference type="EMBL" id="BBR40740.1"/>
    </source>
</evidence>
<proteinExistence type="predicted"/>
<dbReference type="Proteomes" id="UP000515442">
    <property type="component" value="Chromosome"/>
</dbReference>
<reference evidence="1 2" key="1">
    <citation type="submission" date="2019-12" db="EMBL/GenBank/DDBJ databases">
        <title>complete genome sequences of Aeromonas veronii str. WP3-W19-ESBL-03 isolated from wastewater treatment plant effluent.</title>
        <authorList>
            <person name="Sekizuka T."/>
            <person name="Itokawa K."/>
            <person name="Yatsu K."/>
            <person name="Inamine Y."/>
            <person name="Kuroda M."/>
        </authorList>
    </citation>
    <scope>NUCLEOTIDE SEQUENCE [LARGE SCALE GENOMIC DNA]</scope>
    <source>
        <strain evidence="1 2">WP3-W19-ESBL-03</strain>
    </source>
</reference>
<dbReference type="AlphaFoldDB" id="A0A6S5BYE4"/>
<evidence type="ECO:0000313" key="2">
    <source>
        <dbReference type="Proteomes" id="UP000515442"/>
    </source>
</evidence>
<accession>A0A6S5BYE4</accession>
<organism evidence="1 2">
    <name type="scientific">Aeromonas veronii</name>
    <dbReference type="NCBI Taxonomy" id="654"/>
    <lineage>
        <taxon>Bacteria</taxon>
        <taxon>Pseudomonadati</taxon>
        <taxon>Pseudomonadota</taxon>
        <taxon>Gammaproteobacteria</taxon>
        <taxon>Aeromonadales</taxon>
        <taxon>Aeromonadaceae</taxon>
        <taxon>Aeromonas</taxon>
    </lineage>
</organism>
<sequence length="37" mass="4075">MQQRWLNAADNCVISPVASVEDSKAVMPDQLSPGLRF</sequence>
<name>A0A6S5BYE4_AERVE</name>
<protein>
    <submittedName>
        <fullName evidence="1">Uncharacterized protein</fullName>
    </submittedName>
</protein>
<gene>
    <name evidence="1" type="ORF">WP3W19E03_32650</name>
</gene>
<dbReference type="EMBL" id="AP022038">
    <property type="protein sequence ID" value="BBR40740.1"/>
    <property type="molecule type" value="Genomic_DNA"/>
</dbReference>